<reference evidence="1" key="1">
    <citation type="journal article" date="2020" name="Stud. Mycol.">
        <title>101 Dothideomycetes genomes: a test case for predicting lifestyles and emergence of pathogens.</title>
        <authorList>
            <person name="Haridas S."/>
            <person name="Albert R."/>
            <person name="Binder M."/>
            <person name="Bloem J."/>
            <person name="Labutti K."/>
            <person name="Salamov A."/>
            <person name="Andreopoulos B."/>
            <person name="Baker S."/>
            <person name="Barry K."/>
            <person name="Bills G."/>
            <person name="Bluhm B."/>
            <person name="Cannon C."/>
            <person name="Castanera R."/>
            <person name="Culley D."/>
            <person name="Daum C."/>
            <person name="Ezra D."/>
            <person name="Gonzalez J."/>
            <person name="Henrissat B."/>
            <person name="Kuo A."/>
            <person name="Liang C."/>
            <person name="Lipzen A."/>
            <person name="Lutzoni F."/>
            <person name="Magnuson J."/>
            <person name="Mondo S."/>
            <person name="Nolan M."/>
            <person name="Ohm R."/>
            <person name="Pangilinan J."/>
            <person name="Park H.-J."/>
            <person name="Ramirez L."/>
            <person name="Alfaro M."/>
            <person name="Sun H."/>
            <person name="Tritt A."/>
            <person name="Yoshinaga Y."/>
            <person name="Zwiers L.-H."/>
            <person name="Turgeon B."/>
            <person name="Goodwin S."/>
            <person name="Spatafora J."/>
            <person name="Crous P."/>
            <person name="Grigoriev I."/>
        </authorList>
    </citation>
    <scope>NUCLEOTIDE SEQUENCE</scope>
    <source>
        <strain evidence="1">CBS 525.71</strain>
    </source>
</reference>
<evidence type="ECO:0000313" key="2">
    <source>
        <dbReference type="Proteomes" id="UP000799754"/>
    </source>
</evidence>
<accession>A0ACB6SEU2</accession>
<dbReference type="Proteomes" id="UP000799754">
    <property type="component" value="Unassembled WGS sequence"/>
</dbReference>
<protein>
    <submittedName>
        <fullName evidence="1">Uncharacterized protein</fullName>
    </submittedName>
</protein>
<dbReference type="EMBL" id="MU006703">
    <property type="protein sequence ID" value="KAF2632488.1"/>
    <property type="molecule type" value="Genomic_DNA"/>
</dbReference>
<name>A0ACB6SEU2_9PLEO</name>
<evidence type="ECO:0000313" key="1">
    <source>
        <dbReference type="EMBL" id="KAF2632488.1"/>
    </source>
</evidence>
<proteinExistence type="predicted"/>
<organism evidence="1 2">
    <name type="scientific">Macroventuria anomochaeta</name>
    <dbReference type="NCBI Taxonomy" id="301207"/>
    <lineage>
        <taxon>Eukaryota</taxon>
        <taxon>Fungi</taxon>
        <taxon>Dikarya</taxon>
        <taxon>Ascomycota</taxon>
        <taxon>Pezizomycotina</taxon>
        <taxon>Dothideomycetes</taxon>
        <taxon>Pleosporomycetidae</taxon>
        <taxon>Pleosporales</taxon>
        <taxon>Pleosporineae</taxon>
        <taxon>Didymellaceae</taxon>
        <taxon>Macroventuria</taxon>
    </lineage>
</organism>
<keyword evidence="2" id="KW-1185">Reference proteome</keyword>
<sequence>MRKNNKWRRRIICLLDELLMDLQSRPPSLEQAVVIEKLAALSNRADSMFGGLKNVEITETLYYTRPIEIPKTPDQVVYKLEDYAEDTAFAIYCLFQDATYIRMFSARAWREFTLGAIGVQIATFCTNIAFAEIELMSGEFLKRFDRFQEKKTTRTHTEVERFFRAHCGDDERSSSPDAISLNCEDVDFARHANRRLGYYVRDLGCTRTTRAVFEAFLVAPGQFWGETQDDMRLLKSLCQLRVYEWQTDLTAWVFKADCMYSAANALVSGHIDTDHVFAAQMLSDIQQLIDPQIVGIEDILEQVSRDLHRLYGRYISEWNTENLATSHYWRTKHMFEQYTFLENKANNVSAFQDFMETWEKATGRQCTLPGFRLLRHAPLLIGQLVAQFRFQFQETFLDIANDQGHILSAIHLYHAAKYSQALQTERWEDMEWMIEHQCYDTIFAGEPPANNAEYASRFCLVYGLDPTKFAVSRKATKLERVKNDIYLKNGCPRRLESPSQFVRTYSKTIKAEDVKSLTSQWRITAMEEFADTQLDKFSPYGKPNNIGYLTAAKEGYESDEEALIFDIFDFHSRCSQLLRSIRDLCLEEAPEDYPAIRFGGEEGINPTLAELLRDLTECPRHHERMWPKAVALLRDLIEKEGGECCDMAWARMGMTKLESTSLDSEGSVDESESDTAMETPPPGSDGQGPEPDERAPGDRAPDASKSESSEGGARSHTLKEGSETGSFDPKSSQQRMSSLLADTEELKHLERQFEEKGLTFGRWAEGGCRIVAPDGTIVASCDPREVESLALGERSDAAKEGAEPEVRVLALNRLPSDYLEDGWVQAQWLIKEWQQGRMAMEILKDGNMEFLKDGKLKVLVTTGDLPCM</sequence>
<comment type="caution">
    <text evidence="1">The sequence shown here is derived from an EMBL/GenBank/DDBJ whole genome shotgun (WGS) entry which is preliminary data.</text>
</comment>
<gene>
    <name evidence="1" type="ORF">BU25DRAFT_487968</name>
</gene>